<evidence type="ECO:0000256" key="1">
    <source>
        <dbReference type="SAM" id="Coils"/>
    </source>
</evidence>
<accession>A0A8S1K9J2</accession>
<keyword evidence="3" id="KW-1185">Reference proteome</keyword>
<comment type="caution">
    <text evidence="2">The sequence shown here is derived from an EMBL/GenBank/DDBJ whole genome shotgun (WGS) entry which is preliminary data.</text>
</comment>
<evidence type="ECO:0000313" key="3">
    <source>
        <dbReference type="Proteomes" id="UP000688137"/>
    </source>
</evidence>
<keyword evidence="1" id="KW-0175">Coiled coil</keyword>
<protein>
    <submittedName>
        <fullName evidence="2">Uncharacterized protein</fullName>
    </submittedName>
</protein>
<organism evidence="2 3">
    <name type="scientific">Paramecium primaurelia</name>
    <dbReference type="NCBI Taxonomy" id="5886"/>
    <lineage>
        <taxon>Eukaryota</taxon>
        <taxon>Sar</taxon>
        <taxon>Alveolata</taxon>
        <taxon>Ciliophora</taxon>
        <taxon>Intramacronucleata</taxon>
        <taxon>Oligohymenophorea</taxon>
        <taxon>Peniculida</taxon>
        <taxon>Parameciidae</taxon>
        <taxon>Paramecium</taxon>
    </lineage>
</organism>
<reference evidence="2" key="1">
    <citation type="submission" date="2021-01" db="EMBL/GenBank/DDBJ databases">
        <authorList>
            <consortium name="Genoscope - CEA"/>
            <person name="William W."/>
        </authorList>
    </citation>
    <scope>NUCLEOTIDE SEQUENCE</scope>
</reference>
<dbReference type="OMA" id="EQAYSYQ"/>
<gene>
    <name evidence="2" type="ORF">PPRIM_AZ9-3.1.T0180038</name>
</gene>
<evidence type="ECO:0000313" key="2">
    <source>
        <dbReference type="EMBL" id="CAD8051321.1"/>
    </source>
</evidence>
<dbReference type="Proteomes" id="UP000688137">
    <property type="component" value="Unassembled WGS sequence"/>
</dbReference>
<dbReference type="AlphaFoldDB" id="A0A8S1K9J2"/>
<feature type="coiled-coil region" evidence="1">
    <location>
        <begin position="63"/>
        <end position="310"/>
    </location>
</feature>
<proteinExistence type="predicted"/>
<sequence>MSCDCVHLRSELENIRNKQSILLKDHQMQLELIRTKTKEQYESLLETQKQGFIGVQKINEQEINKLKEIIAIKNAEIESLIQTNSKYRSQLNQEEQISNLKIQNLKKESQDILSLINKYQEEINQLKQEQPQREDLLNEQHQLRIEEIQNYYTKLLKQHGKEKQEVLIKIDELVQKEKKLNEQINNQLSQIQLLKLEILDKTSILDQNEKDIQKLKIELLKLQNSQEQNLNENQLQQKSLQNNYDVIVQEYENELENQKCQILQLRSSIEQLTIKYNELKEENYKQNLIIQSQNNTIREQEALLDKLEIHSQTNNMQFSQMMENQKKRLEQAYSYQLENLKKSFQTQIILLQQQQADESLMGRQKLIRRSIADL</sequence>
<name>A0A8S1K9J2_PARPR</name>
<dbReference type="EMBL" id="CAJJDM010000014">
    <property type="protein sequence ID" value="CAD8051321.1"/>
    <property type="molecule type" value="Genomic_DNA"/>
</dbReference>